<comment type="caution">
    <text evidence="1">The sequence shown here is derived from an EMBL/GenBank/DDBJ whole genome shotgun (WGS) entry which is preliminary data.</text>
</comment>
<organism evidence="1 2">
    <name type="scientific">Salibacterium lacus</name>
    <dbReference type="NCBI Taxonomy" id="1898109"/>
    <lineage>
        <taxon>Bacteria</taxon>
        <taxon>Bacillati</taxon>
        <taxon>Bacillota</taxon>
        <taxon>Bacilli</taxon>
        <taxon>Bacillales</taxon>
        <taxon>Bacillaceae</taxon>
    </lineage>
</organism>
<protein>
    <submittedName>
        <fullName evidence="1">Uncharacterized protein</fullName>
    </submittedName>
</protein>
<evidence type="ECO:0000313" key="2">
    <source>
        <dbReference type="Proteomes" id="UP001597520"/>
    </source>
</evidence>
<dbReference type="Proteomes" id="UP001597520">
    <property type="component" value="Unassembled WGS sequence"/>
</dbReference>
<keyword evidence="2" id="KW-1185">Reference proteome</keyword>
<dbReference type="EMBL" id="JBHUML010000005">
    <property type="protein sequence ID" value="MFD2706503.1"/>
    <property type="molecule type" value="Genomic_DNA"/>
</dbReference>
<proteinExistence type="predicted"/>
<evidence type="ECO:0000313" key="1">
    <source>
        <dbReference type="EMBL" id="MFD2706503.1"/>
    </source>
</evidence>
<reference evidence="2" key="1">
    <citation type="journal article" date="2019" name="Int. J. Syst. Evol. Microbiol.">
        <title>The Global Catalogue of Microorganisms (GCM) 10K type strain sequencing project: providing services to taxonomists for standard genome sequencing and annotation.</title>
        <authorList>
            <consortium name="The Broad Institute Genomics Platform"/>
            <consortium name="The Broad Institute Genome Sequencing Center for Infectious Disease"/>
            <person name="Wu L."/>
            <person name="Ma J."/>
        </authorList>
    </citation>
    <scope>NUCLEOTIDE SEQUENCE [LARGE SCALE GENOMIC DNA]</scope>
    <source>
        <strain evidence="2">KCTC 33792</strain>
    </source>
</reference>
<accession>A0ABW5T3F4</accession>
<name>A0ABW5T3F4_9BACI</name>
<sequence>MAKRNVSRSSIPVKPGKNEMTVRLRNDSVNHQTRQLHINAFDKDDDQKEPLPIYHDGQKTNSVVLTPEQGKLYTIDATGVKRKVVFEAVQTKGGKGLSVKSKNAGNVNAEIRIK</sequence>
<dbReference type="RefSeq" id="WP_380713823.1">
    <property type="nucleotide sequence ID" value="NZ_JBHUML010000005.1"/>
</dbReference>
<gene>
    <name evidence="1" type="ORF">ACFSUB_13630</name>
</gene>